<feature type="region of interest" description="Disordered" evidence="5">
    <location>
        <begin position="298"/>
        <end position="344"/>
    </location>
</feature>
<comment type="subcellular location">
    <subcellularLocation>
        <location evidence="1">Membrane</location>
        <topology evidence="1">Multi-pass membrane protein</topology>
    </subcellularLocation>
</comment>
<keyword evidence="3 6" id="KW-1133">Transmembrane helix</keyword>
<dbReference type="Proteomes" id="UP001171165">
    <property type="component" value="Unassembled WGS sequence"/>
</dbReference>
<name>A0A218N491_PROMI</name>
<reference evidence="7" key="1">
    <citation type="submission" date="2017-05" db="EMBL/GenBank/DDBJ databases">
        <authorList>
            <person name="Song R."/>
            <person name="Chenine A.L."/>
            <person name="Ruprecht R.M."/>
        </authorList>
    </citation>
    <scope>NUCLEOTIDE SEQUENCE</scope>
    <source>
        <strain evidence="7">A64421</strain>
        <plasmid evidence="7">pPM64421b</plasmid>
    </source>
</reference>
<dbReference type="EMBL" id="ABKSPD020000023">
    <property type="protein sequence ID" value="EKW9778039.1"/>
    <property type="molecule type" value="Genomic_DNA"/>
</dbReference>
<proteinExistence type="predicted"/>
<evidence type="ECO:0000256" key="3">
    <source>
        <dbReference type="ARBA" id="ARBA00022989"/>
    </source>
</evidence>
<feature type="transmembrane region" description="Helical" evidence="6">
    <location>
        <begin position="271"/>
        <end position="291"/>
    </location>
</feature>
<feature type="transmembrane region" description="Helical" evidence="6">
    <location>
        <begin position="144"/>
        <end position="162"/>
    </location>
</feature>
<feature type="transmembrane region" description="Helical" evidence="6">
    <location>
        <begin position="169"/>
        <end position="191"/>
    </location>
</feature>
<feature type="transmembrane region" description="Helical" evidence="6">
    <location>
        <begin position="197"/>
        <end position="223"/>
    </location>
</feature>
<evidence type="ECO:0000256" key="4">
    <source>
        <dbReference type="ARBA" id="ARBA00023136"/>
    </source>
</evidence>
<organism evidence="7">
    <name type="scientific">Proteus mirabilis</name>
    <dbReference type="NCBI Taxonomy" id="584"/>
    <lineage>
        <taxon>Bacteria</taxon>
        <taxon>Pseudomonadati</taxon>
        <taxon>Pseudomonadota</taxon>
        <taxon>Gammaproteobacteria</taxon>
        <taxon>Enterobacterales</taxon>
        <taxon>Morganellaceae</taxon>
        <taxon>Proteus</taxon>
    </lineage>
</organism>
<dbReference type="RefSeq" id="WP_052124780.1">
    <property type="nucleotide sequence ID" value="NZ_BGKS01000041.1"/>
</dbReference>
<keyword evidence="2 6" id="KW-0812">Transmembrane</keyword>
<evidence type="ECO:0000313" key="7">
    <source>
        <dbReference type="EMBL" id="ASF81027.1"/>
    </source>
</evidence>
<accession>A0A218N491</accession>
<evidence type="ECO:0000256" key="1">
    <source>
        <dbReference type="ARBA" id="ARBA00004141"/>
    </source>
</evidence>
<dbReference type="AlphaFoldDB" id="A0A218N491"/>
<dbReference type="InterPro" id="IPR007688">
    <property type="entry name" value="Conjugal_tfr_TrbL/VirB6"/>
</dbReference>
<feature type="transmembrane region" description="Helical" evidence="6">
    <location>
        <begin position="40"/>
        <end position="59"/>
    </location>
</feature>
<evidence type="ECO:0000256" key="6">
    <source>
        <dbReference type="SAM" id="Phobius"/>
    </source>
</evidence>
<reference evidence="8" key="2">
    <citation type="submission" date="2023-06" db="EMBL/GenBank/DDBJ databases">
        <authorList>
            <consortium name="Clinical and Environmental Microbiology Branch: Whole genome sequencing antimicrobial resistance pathogens in the healthcare setting"/>
        </authorList>
    </citation>
    <scope>NUCLEOTIDE SEQUENCE</scope>
    <source>
        <strain evidence="8">Microbial</strain>
    </source>
</reference>
<evidence type="ECO:0000256" key="2">
    <source>
        <dbReference type="ARBA" id="ARBA00022692"/>
    </source>
</evidence>
<dbReference type="GO" id="GO:0030255">
    <property type="term" value="P:protein secretion by the type IV secretion system"/>
    <property type="evidence" value="ECO:0007669"/>
    <property type="project" value="InterPro"/>
</dbReference>
<evidence type="ECO:0000256" key="5">
    <source>
        <dbReference type="SAM" id="MobiDB-lite"/>
    </source>
</evidence>
<dbReference type="GO" id="GO:0016020">
    <property type="term" value="C:membrane"/>
    <property type="evidence" value="ECO:0007669"/>
    <property type="project" value="UniProtKB-SubCell"/>
</dbReference>
<sequence>MENATATSDFFQTAYQVIWDMLNKTVANKVSEYSQIAADLAQYGISIYILWFAFSTLALKNKTPVPDFIWNLARFTIILMFIKNSGGWLSASTDAIYGLRDTLAGGDPWKWMDQLWVKTSQVAAHIMSKDTSTYVKVDGGIGSFLTYFGGLAALLTCSFVFFAAEITLLLLTTTAPIFILCLMFGFLRQMFNNWLQLIFSSLFIVMFGSLALRAGMSFLNIVLSVSVAQAAEANLMQLGATAAAAGLFMVFVMILAKNFATQLAGVGVDGAVQGMAMMGVAGAAVMAFKGIRKAGNTASNMGKSNRDRGWNGASASGNSGSSAPNSAKSRRQASIDNVRKRYGT</sequence>
<feature type="transmembrane region" description="Helical" evidence="6">
    <location>
        <begin position="71"/>
        <end position="91"/>
    </location>
</feature>
<keyword evidence="4 6" id="KW-0472">Membrane</keyword>
<feature type="compositionally biased region" description="Low complexity" evidence="5">
    <location>
        <begin position="311"/>
        <end position="327"/>
    </location>
</feature>
<feature type="transmembrane region" description="Helical" evidence="6">
    <location>
        <begin position="235"/>
        <end position="256"/>
    </location>
</feature>
<geneLocation type="plasmid" evidence="7">
    <name>pPM64421b</name>
</geneLocation>
<gene>
    <name evidence="7" type="ORF">PM64421b_00030</name>
    <name evidence="8" type="ORF">PW210_003926</name>
</gene>
<dbReference type="EMBL" id="MF150117">
    <property type="protein sequence ID" value="ASF81027.1"/>
    <property type="molecule type" value="Genomic_DNA"/>
</dbReference>
<keyword evidence="7" id="KW-0614">Plasmid</keyword>
<dbReference type="Pfam" id="PF04610">
    <property type="entry name" value="TrbL"/>
    <property type="match status" value="1"/>
</dbReference>
<protein>
    <submittedName>
        <fullName evidence="7">Pilus assembly protein</fullName>
    </submittedName>
    <submittedName>
        <fullName evidence="8">Type IV secretion system protein</fullName>
    </submittedName>
</protein>
<evidence type="ECO:0000313" key="8">
    <source>
        <dbReference type="EMBL" id="EKW9778039.1"/>
    </source>
</evidence>